<evidence type="ECO:0000313" key="3">
    <source>
        <dbReference type="Proteomes" id="UP000077266"/>
    </source>
</evidence>
<evidence type="ECO:0000256" key="1">
    <source>
        <dbReference type="SAM" id="SignalP"/>
    </source>
</evidence>
<organism evidence="2 3">
    <name type="scientific">Exidia glandulosa HHB12029</name>
    <dbReference type="NCBI Taxonomy" id="1314781"/>
    <lineage>
        <taxon>Eukaryota</taxon>
        <taxon>Fungi</taxon>
        <taxon>Dikarya</taxon>
        <taxon>Basidiomycota</taxon>
        <taxon>Agaricomycotina</taxon>
        <taxon>Agaricomycetes</taxon>
        <taxon>Auriculariales</taxon>
        <taxon>Exidiaceae</taxon>
        <taxon>Exidia</taxon>
    </lineage>
</organism>
<accession>A0A165B6P4</accession>
<dbReference type="InParanoid" id="A0A165B6P4"/>
<dbReference type="Proteomes" id="UP000077266">
    <property type="component" value="Unassembled WGS sequence"/>
</dbReference>
<feature type="signal peptide" evidence="1">
    <location>
        <begin position="1"/>
        <end position="21"/>
    </location>
</feature>
<gene>
    <name evidence="2" type="ORF">EXIGLDRAFT_441312</name>
</gene>
<proteinExistence type="predicted"/>
<protein>
    <recommendedName>
        <fullName evidence="4">Secreted protein</fullName>
    </recommendedName>
</protein>
<dbReference type="AlphaFoldDB" id="A0A165B6P4"/>
<evidence type="ECO:0000313" key="2">
    <source>
        <dbReference type="EMBL" id="KZV79945.1"/>
    </source>
</evidence>
<keyword evidence="1" id="KW-0732">Signal</keyword>
<name>A0A165B6P4_EXIGL</name>
<evidence type="ECO:0008006" key="4">
    <source>
        <dbReference type="Google" id="ProtNLM"/>
    </source>
</evidence>
<sequence length="110" mass="12069">MDSESAVLWLLALDYISSVLGRENGTFISPLSTRRSSLSRIIYFEPQTHISFKVPFSQSTISRRHEAVAVCGLRRFCSASADSTGLTSTSDLPVPVESRNPVPMEVCCSI</sequence>
<keyword evidence="3" id="KW-1185">Reference proteome</keyword>
<reference evidence="2 3" key="1">
    <citation type="journal article" date="2016" name="Mol. Biol. Evol.">
        <title>Comparative Genomics of Early-Diverging Mushroom-Forming Fungi Provides Insights into the Origins of Lignocellulose Decay Capabilities.</title>
        <authorList>
            <person name="Nagy L.G."/>
            <person name="Riley R."/>
            <person name="Tritt A."/>
            <person name="Adam C."/>
            <person name="Daum C."/>
            <person name="Floudas D."/>
            <person name="Sun H."/>
            <person name="Yadav J.S."/>
            <person name="Pangilinan J."/>
            <person name="Larsson K.H."/>
            <person name="Matsuura K."/>
            <person name="Barry K."/>
            <person name="Labutti K."/>
            <person name="Kuo R."/>
            <person name="Ohm R.A."/>
            <person name="Bhattacharya S.S."/>
            <person name="Shirouzu T."/>
            <person name="Yoshinaga Y."/>
            <person name="Martin F.M."/>
            <person name="Grigoriev I.V."/>
            <person name="Hibbett D.S."/>
        </authorList>
    </citation>
    <scope>NUCLEOTIDE SEQUENCE [LARGE SCALE GENOMIC DNA]</scope>
    <source>
        <strain evidence="2 3">HHB12029</strain>
    </source>
</reference>
<dbReference type="EMBL" id="KV426540">
    <property type="protein sequence ID" value="KZV79945.1"/>
    <property type="molecule type" value="Genomic_DNA"/>
</dbReference>
<feature type="chain" id="PRO_5007855511" description="Secreted protein" evidence="1">
    <location>
        <begin position="22"/>
        <end position="110"/>
    </location>
</feature>